<feature type="domain" description="R13L1/DRL21-like LRR repeat region" evidence="8">
    <location>
        <begin position="411"/>
        <end position="547"/>
    </location>
</feature>
<dbReference type="InterPro" id="IPR041118">
    <property type="entry name" value="Rx_N"/>
</dbReference>
<sequence>MPIGEAFLSASLQVLFDKLASPLISELGKLQGVKYEIARLKRTLKRLKAMLHDAEQKVVEGVHFTLWLRELQTAAHAAEDVVDEFEYEALRRELNCRREGRHGVCGNYPIFSTSGRLGKLCSCLNPQTVSFRYKIAHQIDGIRRKLDEIAKEKRDLDVNVGFPREIQQSIETTALSADPQVLGREEVKNKLVKLLLRTAADVGYTSSLIQIVNGRYVIHDLLHDLGQSMLEHEYCRIGLAQVMKIPEDARSKIHLIVDDPKPPHETKMEVLYEFKSLRTLSFWFTGVPHIKVPIDLFYAVKCLRVLDLSYTSLGMLPNSIGCLKHLRYIDLRETDIECLPDSFCALYNLQTLKLEGCDKLNTLPKGMSNLVNLHYLEAKSEVVSKIAEIGRLRHLQYLEVFSISDENKNRIGDLKNMKELRGTLCIQNLERVVTREEAAEASLKNMQYLESLELQWADGQRITQERNDLADSIIEGLQPPQSLKKLTIKYYPGISFPSWSNINVSIPSFESQLPILSSLRTLNITGCWHLKELSHLPSALENLILQEVGLVVLPSSLHHLPLQQLVLRLALDLHELPLLPSTLRELAIEAVGLQSLPKFCRGCEISSAPSGSDTDAYKSSDCTEPALSILKIHACPHLTTLDDGMLKHHLKHLKVLSIKDCWYLEDWPEGGGFQSTFCSLDEELSIEWCPKLKGLPEGTKLHPSLKKLVVKGCPWVPDELMFSQVHNFDDVSVEKRYLNLEHSANGALRHILTVDLLAIVYLQEEEEEEEDDDERSFW</sequence>
<reference evidence="9" key="1">
    <citation type="submission" date="2017-07" db="EMBL/GenBank/DDBJ databases">
        <title>Taro Niue Genome Assembly and Annotation.</title>
        <authorList>
            <person name="Atibalentja N."/>
            <person name="Keating K."/>
            <person name="Fields C.J."/>
        </authorList>
    </citation>
    <scope>NUCLEOTIDE SEQUENCE</scope>
    <source>
        <strain evidence="9">Niue_2</strain>
        <tissue evidence="9">Leaf</tissue>
    </source>
</reference>
<keyword evidence="2" id="KW-0433">Leucine-rich repeat</keyword>
<keyword evidence="5" id="KW-0611">Plant defense</keyword>
<dbReference type="Pfam" id="PF18052">
    <property type="entry name" value="Rx_N"/>
    <property type="match status" value="1"/>
</dbReference>
<gene>
    <name evidence="9" type="ORF">Taro_034694</name>
</gene>
<evidence type="ECO:0000256" key="5">
    <source>
        <dbReference type="ARBA" id="ARBA00022821"/>
    </source>
</evidence>
<dbReference type="InterPro" id="IPR032675">
    <property type="entry name" value="LRR_dom_sf"/>
</dbReference>
<dbReference type="EMBL" id="NMUH01002760">
    <property type="protein sequence ID" value="MQM01936.1"/>
    <property type="molecule type" value="Genomic_DNA"/>
</dbReference>
<dbReference type="GO" id="GO:0000166">
    <property type="term" value="F:nucleotide binding"/>
    <property type="evidence" value="ECO:0007669"/>
    <property type="project" value="UniProtKB-KW"/>
</dbReference>
<dbReference type="CDD" id="cd14798">
    <property type="entry name" value="RX-CC_like"/>
    <property type="match status" value="1"/>
</dbReference>
<dbReference type="Pfam" id="PF25019">
    <property type="entry name" value="LRR_R13L1-DRL21"/>
    <property type="match status" value="1"/>
</dbReference>
<keyword evidence="6" id="KW-0175">Coiled coil</keyword>
<dbReference type="InterPro" id="IPR038005">
    <property type="entry name" value="RX-like_CC"/>
</dbReference>
<evidence type="ECO:0000256" key="1">
    <source>
        <dbReference type="ARBA" id="ARBA00008894"/>
    </source>
</evidence>
<keyword evidence="4" id="KW-0547">Nucleotide-binding</keyword>
<accession>A0A843W1L0</accession>
<dbReference type="Gene3D" id="3.80.10.10">
    <property type="entry name" value="Ribonuclease Inhibitor"/>
    <property type="match status" value="2"/>
</dbReference>
<dbReference type="PANTHER" id="PTHR47186">
    <property type="entry name" value="LEUCINE-RICH REPEAT-CONTAINING PROTEIN 57"/>
    <property type="match status" value="1"/>
</dbReference>
<evidence type="ECO:0000259" key="7">
    <source>
        <dbReference type="Pfam" id="PF18052"/>
    </source>
</evidence>
<name>A0A843W1L0_COLES</name>
<evidence type="ECO:0000256" key="2">
    <source>
        <dbReference type="ARBA" id="ARBA00022614"/>
    </source>
</evidence>
<evidence type="ECO:0000259" key="8">
    <source>
        <dbReference type="Pfam" id="PF25019"/>
    </source>
</evidence>
<dbReference type="Gene3D" id="1.20.5.4130">
    <property type="match status" value="1"/>
</dbReference>
<evidence type="ECO:0000313" key="10">
    <source>
        <dbReference type="Proteomes" id="UP000652761"/>
    </source>
</evidence>
<evidence type="ECO:0000256" key="3">
    <source>
        <dbReference type="ARBA" id="ARBA00022737"/>
    </source>
</evidence>
<feature type="domain" description="Disease resistance N-terminal" evidence="7">
    <location>
        <begin position="12"/>
        <end position="97"/>
    </location>
</feature>
<evidence type="ECO:0000256" key="4">
    <source>
        <dbReference type="ARBA" id="ARBA00022741"/>
    </source>
</evidence>
<keyword evidence="10" id="KW-1185">Reference proteome</keyword>
<evidence type="ECO:0008006" key="11">
    <source>
        <dbReference type="Google" id="ProtNLM"/>
    </source>
</evidence>
<dbReference type="PANTHER" id="PTHR47186:SF3">
    <property type="entry name" value="OS09G0267800 PROTEIN"/>
    <property type="match status" value="1"/>
</dbReference>
<dbReference type="InterPro" id="IPR001611">
    <property type="entry name" value="Leu-rich_rpt"/>
</dbReference>
<feature type="coiled-coil region" evidence="6">
    <location>
        <begin position="30"/>
        <end position="88"/>
    </location>
</feature>
<dbReference type="OrthoDB" id="786661at2759"/>
<dbReference type="GO" id="GO:0006952">
    <property type="term" value="P:defense response"/>
    <property type="evidence" value="ECO:0007669"/>
    <property type="project" value="UniProtKB-KW"/>
</dbReference>
<organism evidence="9 10">
    <name type="scientific">Colocasia esculenta</name>
    <name type="common">Wild taro</name>
    <name type="synonym">Arum esculentum</name>
    <dbReference type="NCBI Taxonomy" id="4460"/>
    <lineage>
        <taxon>Eukaryota</taxon>
        <taxon>Viridiplantae</taxon>
        <taxon>Streptophyta</taxon>
        <taxon>Embryophyta</taxon>
        <taxon>Tracheophyta</taxon>
        <taxon>Spermatophyta</taxon>
        <taxon>Magnoliopsida</taxon>
        <taxon>Liliopsida</taxon>
        <taxon>Araceae</taxon>
        <taxon>Aroideae</taxon>
        <taxon>Colocasieae</taxon>
        <taxon>Colocasia</taxon>
    </lineage>
</organism>
<keyword evidence="3" id="KW-0677">Repeat</keyword>
<dbReference type="InterPro" id="IPR056789">
    <property type="entry name" value="LRR_R13L1-DRL21"/>
</dbReference>
<evidence type="ECO:0000313" key="9">
    <source>
        <dbReference type="EMBL" id="MQM01936.1"/>
    </source>
</evidence>
<evidence type="ECO:0000256" key="6">
    <source>
        <dbReference type="SAM" id="Coils"/>
    </source>
</evidence>
<dbReference type="AlphaFoldDB" id="A0A843W1L0"/>
<comment type="similarity">
    <text evidence="1">Belongs to the disease resistance NB-LRR family.</text>
</comment>
<dbReference type="Pfam" id="PF00560">
    <property type="entry name" value="LRR_1"/>
    <property type="match status" value="1"/>
</dbReference>
<protein>
    <recommendedName>
        <fullName evidence="11">Rx N-terminal domain-containing protein</fullName>
    </recommendedName>
</protein>
<comment type="caution">
    <text evidence="9">The sequence shown here is derived from an EMBL/GenBank/DDBJ whole genome shotgun (WGS) entry which is preliminary data.</text>
</comment>
<proteinExistence type="inferred from homology"/>
<dbReference type="SUPFAM" id="SSF52058">
    <property type="entry name" value="L domain-like"/>
    <property type="match status" value="2"/>
</dbReference>
<dbReference type="Proteomes" id="UP000652761">
    <property type="component" value="Unassembled WGS sequence"/>
</dbReference>